<gene>
    <name evidence="2" type="ORF">OD459_11870</name>
</gene>
<name>A0AA46PV02_CYTFI</name>
<keyword evidence="1" id="KW-0812">Transmembrane</keyword>
<dbReference type="EMBL" id="CP107027">
    <property type="protein sequence ID" value="UYG97647.1"/>
    <property type="molecule type" value="Genomic_DNA"/>
</dbReference>
<reference evidence="2" key="1">
    <citation type="submission" date="2022-10" db="EMBL/GenBank/DDBJ databases">
        <title>Mechanism of multi-heavy metal repair in Cytobacillus Firmus M7.</title>
        <authorList>
            <person name="Li X."/>
            <person name="Yu C."/>
        </authorList>
    </citation>
    <scope>NUCLEOTIDE SEQUENCE</scope>
    <source>
        <strain evidence="2">M7</strain>
    </source>
</reference>
<dbReference type="RefSeq" id="WP_263600046.1">
    <property type="nucleotide sequence ID" value="NZ_CP107027.1"/>
</dbReference>
<feature type="transmembrane region" description="Helical" evidence="1">
    <location>
        <begin position="125"/>
        <end position="146"/>
    </location>
</feature>
<dbReference type="Proteomes" id="UP001163104">
    <property type="component" value="Chromosome"/>
</dbReference>
<proteinExistence type="predicted"/>
<dbReference type="AlphaFoldDB" id="A0AA46PV02"/>
<feature type="transmembrane region" description="Helical" evidence="1">
    <location>
        <begin position="71"/>
        <end position="88"/>
    </location>
</feature>
<feature type="transmembrane region" description="Helical" evidence="1">
    <location>
        <begin position="95"/>
        <end position="113"/>
    </location>
</feature>
<protein>
    <submittedName>
        <fullName evidence="2">Uncharacterized protein</fullName>
    </submittedName>
</protein>
<accession>A0AA46PV02</accession>
<sequence>MIFLIYLVINMSVLFLFIKLKKHLHILEVLVYWMVSSYLFQNFSALCYMNFKTLVIPEQLSYEFAHFLNRILLFPVLMVLSLNYFLTLKTYKSRILLITFFILILSGLEWLGHTTGVLIHVHWRIWWSFTFWLVSILALIGFMKFFRKILYRGD</sequence>
<evidence type="ECO:0000313" key="2">
    <source>
        <dbReference type="EMBL" id="UYG97647.1"/>
    </source>
</evidence>
<evidence type="ECO:0000256" key="1">
    <source>
        <dbReference type="SAM" id="Phobius"/>
    </source>
</evidence>
<feature type="transmembrane region" description="Helical" evidence="1">
    <location>
        <begin position="29"/>
        <end position="51"/>
    </location>
</feature>
<keyword evidence="1" id="KW-0472">Membrane</keyword>
<keyword evidence="1" id="KW-1133">Transmembrane helix</keyword>
<organism evidence="2 3">
    <name type="scientific">Cytobacillus firmus</name>
    <name type="common">Bacillus firmus</name>
    <dbReference type="NCBI Taxonomy" id="1399"/>
    <lineage>
        <taxon>Bacteria</taxon>
        <taxon>Bacillati</taxon>
        <taxon>Bacillota</taxon>
        <taxon>Bacilli</taxon>
        <taxon>Bacillales</taxon>
        <taxon>Bacillaceae</taxon>
        <taxon>Cytobacillus</taxon>
    </lineage>
</organism>
<evidence type="ECO:0000313" key="3">
    <source>
        <dbReference type="Proteomes" id="UP001163104"/>
    </source>
</evidence>